<dbReference type="GO" id="GO:0050930">
    <property type="term" value="P:induction of positive chemotaxis"/>
    <property type="evidence" value="ECO:0007669"/>
    <property type="project" value="TreeGrafter"/>
</dbReference>
<dbReference type="Ensembl" id="ENSAMXT00005012011.1">
    <property type="protein sequence ID" value="ENSAMXP00005010800.1"/>
    <property type="gene ID" value="ENSAMXG00005005984.1"/>
</dbReference>
<dbReference type="AlphaFoldDB" id="A0A8B9HIJ5"/>
<evidence type="ECO:0000256" key="1">
    <source>
        <dbReference type="ARBA" id="ARBA00023030"/>
    </source>
</evidence>
<dbReference type="GO" id="GO:0005615">
    <property type="term" value="C:extracellular space"/>
    <property type="evidence" value="ECO:0007669"/>
    <property type="project" value="TreeGrafter"/>
</dbReference>
<dbReference type="InterPro" id="IPR023581">
    <property type="entry name" value="PD_growth_factor_CS"/>
</dbReference>
<dbReference type="Gene3D" id="2.10.90.10">
    <property type="entry name" value="Cystine-knot cytokines"/>
    <property type="match status" value="1"/>
</dbReference>
<dbReference type="PROSITE" id="PS50278">
    <property type="entry name" value="PDGF_2"/>
    <property type="match status" value="1"/>
</dbReference>
<dbReference type="Gene3D" id="3.30.420.10">
    <property type="entry name" value="Ribonuclease H-like superfamily/Ribonuclease H"/>
    <property type="match status" value="1"/>
</dbReference>
<evidence type="ECO:0000259" key="5">
    <source>
        <dbReference type="PROSITE" id="PS50278"/>
    </source>
</evidence>
<dbReference type="PANTHER" id="PTHR12025">
    <property type="entry name" value="VASCULAR ENDOTHELIAL GROWTH FACTOR"/>
    <property type="match status" value="1"/>
</dbReference>
<dbReference type="GO" id="GO:0042056">
    <property type="term" value="F:chemoattractant activity"/>
    <property type="evidence" value="ECO:0007669"/>
    <property type="project" value="TreeGrafter"/>
</dbReference>
<evidence type="ECO:0000313" key="7">
    <source>
        <dbReference type="Proteomes" id="UP000694621"/>
    </source>
</evidence>
<dbReference type="GO" id="GO:0016020">
    <property type="term" value="C:membrane"/>
    <property type="evidence" value="ECO:0007669"/>
    <property type="project" value="InterPro"/>
</dbReference>
<dbReference type="GO" id="GO:0001666">
    <property type="term" value="P:response to hypoxia"/>
    <property type="evidence" value="ECO:0007669"/>
    <property type="project" value="TreeGrafter"/>
</dbReference>
<evidence type="ECO:0000256" key="2">
    <source>
        <dbReference type="ARBA" id="ARBA00023157"/>
    </source>
</evidence>
<dbReference type="InterPro" id="IPR029034">
    <property type="entry name" value="Cystine-knot_cytokine"/>
</dbReference>
<dbReference type="InterPro" id="IPR050507">
    <property type="entry name" value="PDGF/VEGF_growth_factor"/>
</dbReference>
<feature type="domain" description="Platelet-derived growth factor (PDGF) family profile" evidence="5">
    <location>
        <begin position="85"/>
        <end position="154"/>
    </location>
</feature>
<dbReference type="SUPFAM" id="SSF57501">
    <property type="entry name" value="Cystine-knot cytokines"/>
    <property type="match status" value="1"/>
</dbReference>
<keyword evidence="4" id="KW-0812">Transmembrane</keyword>
<dbReference type="InterPro" id="IPR036397">
    <property type="entry name" value="RNaseH_sf"/>
</dbReference>
<dbReference type="Proteomes" id="UP000694621">
    <property type="component" value="Unplaced"/>
</dbReference>
<organism evidence="6 7">
    <name type="scientific">Astyanax mexicanus</name>
    <name type="common">Blind cave fish</name>
    <name type="synonym">Astyanax fasciatus mexicanus</name>
    <dbReference type="NCBI Taxonomy" id="7994"/>
    <lineage>
        <taxon>Eukaryota</taxon>
        <taxon>Metazoa</taxon>
        <taxon>Chordata</taxon>
        <taxon>Craniata</taxon>
        <taxon>Vertebrata</taxon>
        <taxon>Euteleostomi</taxon>
        <taxon>Actinopterygii</taxon>
        <taxon>Neopterygii</taxon>
        <taxon>Teleostei</taxon>
        <taxon>Ostariophysi</taxon>
        <taxon>Characiformes</taxon>
        <taxon>Characoidei</taxon>
        <taxon>Acestrorhamphidae</taxon>
        <taxon>Acestrorhamphinae</taxon>
        <taxon>Astyanax</taxon>
    </lineage>
</organism>
<evidence type="ECO:0000256" key="4">
    <source>
        <dbReference type="SAM" id="Phobius"/>
    </source>
</evidence>
<evidence type="ECO:0000256" key="3">
    <source>
        <dbReference type="RuleBase" id="RU003818"/>
    </source>
</evidence>
<proteinExistence type="inferred from homology"/>
<dbReference type="GO" id="GO:0001938">
    <property type="term" value="P:positive regulation of endothelial cell proliferation"/>
    <property type="evidence" value="ECO:0007669"/>
    <property type="project" value="TreeGrafter"/>
</dbReference>
<dbReference type="GO" id="GO:0048010">
    <property type="term" value="P:vascular endothelial growth factor receptor signaling pathway"/>
    <property type="evidence" value="ECO:0007669"/>
    <property type="project" value="TreeGrafter"/>
</dbReference>
<dbReference type="PROSITE" id="PS00249">
    <property type="entry name" value="PDGF_1"/>
    <property type="match status" value="1"/>
</dbReference>
<evidence type="ECO:0000313" key="6">
    <source>
        <dbReference type="Ensembl" id="ENSAMXP00005010800.1"/>
    </source>
</evidence>
<keyword evidence="4" id="KW-0472">Membrane</keyword>
<accession>A0A8B9HIJ5</accession>
<name>A0A8B9HIJ5_ASTMX</name>
<protein>
    <submittedName>
        <fullName evidence="6">Vascular endothelial growth factor D</fullName>
    </submittedName>
</protein>
<dbReference type="GO" id="GO:0008083">
    <property type="term" value="F:growth factor activity"/>
    <property type="evidence" value="ECO:0007669"/>
    <property type="project" value="UniProtKB-KW"/>
</dbReference>
<dbReference type="Pfam" id="PF00341">
    <property type="entry name" value="PDGF"/>
    <property type="match status" value="1"/>
</dbReference>
<dbReference type="GO" id="GO:0002040">
    <property type="term" value="P:sprouting angiogenesis"/>
    <property type="evidence" value="ECO:0007669"/>
    <property type="project" value="TreeGrafter"/>
</dbReference>
<dbReference type="GO" id="GO:0060754">
    <property type="term" value="P:positive regulation of mast cell chemotaxis"/>
    <property type="evidence" value="ECO:0007669"/>
    <property type="project" value="TreeGrafter"/>
</dbReference>
<dbReference type="PANTHER" id="PTHR12025:SF11">
    <property type="entry name" value="VASCULAR ENDOTHELIAL GROWTH FACTOR D"/>
    <property type="match status" value="1"/>
</dbReference>
<dbReference type="GO" id="GO:0005172">
    <property type="term" value="F:vascular endothelial growth factor receptor binding"/>
    <property type="evidence" value="ECO:0007669"/>
    <property type="project" value="TreeGrafter"/>
</dbReference>
<comment type="similarity">
    <text evidence="3">Belongs to the PDGF/VEGF growth factor family.</text>
</comment>
<feature type="transmembrane region" description="Helical" evidence="4">
    <location>
        <begin position="153"/>
        <end position="177"/>
    </location>
</feature>
<dbReference type="GO" id="GO:0003676">
    <property type="term" value="F:nucleic acid binding"/>
    <property type="evidence" value="ECO:0007669"/>
    <property type="project" value="InterPro"/>
</dbReference>
<reference evidence="6" key="1">
    <citation type="submission" date="2025-08" db="UniProtKB">
        <authorList>
            <consortium name="Ensembl"/>
        </authorList>
    </citation>
    <scope>IDENTIFICATION</scope>
</reference>
<keyword evidence="2" id="KW-1015">Disulfide bond</keyword>
<dbReference type="CDD" id="cd00135">
    <property type="entry name" value="PDGF"/>
    <property type="match status" value="1"/>
</dbReference>
<dbReference type="GO" id="GO:0045766">
    <property type="term" value="P:positive regulation of angiogenesis"/>
    <property type="evidence" value="ECO:0007669"/>
    <property type="project" value="TreeGrafter"/>
</dbReference>
<keyword evidence="4" id="KW-1133">Transmembrane helix</keyword>
<dbReference type="InterPro" id="IPR000072">
    <property type="entry name" value="PDGF/VEGF_dom"/>
</dbReference>
<keyword evidence="1 3" id="KW-0339">Growth factor</keyword>
<dbReference type="GO" id="GO:0038084">
    <property type="term" value="P:vascular endothelial growth factor signaling pathway"/>
    <property type="evidence" value="ECO:0007669"/>
    <property type="project" value="TreeGrafter"/>
</dbReference>
<dbReference type="SMART" id="SM00141">
    <property type="entry name" value="PDGF"/>
    <property type="match status" value="1"/>
</dbReference>
<sequence length="263" mass="30568">QDVRSCHFIAYLLILYVEINQEKWERDIRSAASLDELLMLTDFPDWKLWRCRLKLKHFDSLPEFKSASAGSHRSTRFAANSYSLEILKAIDEEWQKTQCMPRETCVDVAKELGTTTAMFFKPPCVSVFRCSGCCNKEGVTCRNTSTTYVNKTVLVLLINTMIFILFFFLSNNTIILLQSGDSRRLCDQGLIWDCLEGRCVPYPSSNQGQKMDDHKPSNQAELLEFLHQEWLKIIQKQCVRLVEENMPRCMKTVIKNQDYSTKY</sequence>